<dbReference type="EMBL" id="LFZO01000007">
    <property type="protein sequence ID" value="KXT18456.1"/>
    <property type="molecule type" value="Genomic_DNA"/>
</dbReference>
<protein>
    <recommendedName>
        <fullName evidence="3">ChrR-like cupin domain-containing protein</fullName>
    </recommendedName>
</protein>
<name>A0A139IV79_9PEZI</name>
<keyword evidence="2" id="KW-1185">Reference proteome</keyword>
<evidence type="ECO:0008006" key="3">
    <source>
        <dbReference type="Google" id="ProtNLM"/>
    </source>
</evidence>
<proteinExistence type="predicted"/>
<reference evidence="1 2" key="1">
    <citation type="submission" date="2015-07" db="EMBL/GenBank/DDBJ databases">
        <title>Comparative genomics of the Sigatoka disease complex on banana suggests a link between parallel evolutionary changes in Pseudocercospora fijiensis and Pseudocercospora eumusae and increased virulence on the banana host.</title>
        <authorList>
            <person name="Chang T.-C."/>
            <person name="Salvucci A."/>
            <person name="Crous P.W."/>
            <person name="Stergiopoulos I."/>
        </authorList>
    </citation>
    <scope>NUCLEOTIDE SEQUENCE [LARGE SCALE GENOMIC DNA]</scope>
    <source>
        <strain evidence="1 2">CBS 116634</strain>
    </source>
</reference>
<evidence type="ECO:0000313" key="1">
    <source>
        <dbReference type="EMBL" id="KXT18456.1"/>
    </source>
</evidence>
<organism evidence="1 2">
    <name type="scientific">Pseudocercospora musae</name>
    <dbReference type="NCBI Taxonomy" id="113226"/>
    <lineage>
        <taxon>Eukaryota</taxon>
        <taxon>Fungi</taxon>
        <taxon>Dikarya</taxon>
        <taxon>Ascomycota</taxon>
        <taxon>Pezizomycotina</taxon>
        <taxon>Dothideomycetes</taxon>
        <taxon>Dothideomycetidae</taxon>
        <taxon>Mycosphaerellales</taxon>
        <taxon>Mycosphaerellaceae</taxon>
        <taxon>Pseudocercospora</taxon>
    </lineage>
</organism>
<dbReference type="Proteomes" id="UP000073492">
    <property type="component" value="Unassembled WGS sequence"/>
</dbReference>
<evidence type="ECO:0000313" key="2">
    <source>
        <dbReference type="Proteomes" id="UP000073492"/>
    </source>
</evidence>
<dbReference type="AlphaFoldDB" id="A0A139IV79"/>
<sequence length="79" mass="8971">MESRKGCYIIKLKTGLHAELGKHRHRGEGKPGDYITEMPGTIHTLYMGENSEVIFDVTGSIEFFNDDNTLRETMDGFSF</sequence>
<gene>
    <name evidence="1" type="ORF">AC579_8191</name>
</gene>
<dbReference type="Gene3D" id="2.60.120.10">
    <property type="entry name" value="Jelly Rolls"/>
    <property type="match status" value="1"/>
</dbReference>
<comment type="caution">
    <text evidence="1">The sequence shown here is derived from an EMBL/GenBank/DDBJ whole genome shotgun (WGS) entry which is preliminary data.</text>
</comment>
<dbReference type="InterPro" id="IPR014710">
    <property type="entry name" value="RmlC-like_jellyroll"/>
</dbReference>
<accession>A0A139IV79</accession>
<dbReference type="OrthoDB" id="4525710at2759"/>